<sequence>MSTGIGVNRHQQSEMYADGLMLAAFKRLCCDGICQRLTDMDGPSVMRLGARFKIDSVCCDAEKVLQGAKRRFLPSEPQELPQKTPL</sequence>
<evidence type="ECO:0000313" key="1">
    <source>
        <dbReference type="EMBL" id="KXU38266.1"/>
    </source>
</evidence>
<keyword evidence="2" id="KW-1185">Reference proteome</keyword>
<comment type="caution">
    <text evidence="1">The sequence shown here is derived from an EMBL/GenBank/DDBJ whole genome shotgun (WGS) entry which is preliminary data.</text>
</comment>
<proteinExistence type="predicted"/>
<name>A0A139SUJ4_9GAMM</name>
<dbReference type="EMBL" id="LSZO01000145">
    <property type="protein sequence ID" value="KXU38266.1"/>
    <property type="molecule type" value="Genomic_DNA"/>
</dbReference>
<dbReference type="AlphaFoldDB" id="A0A139SUJ4"/>
<accession>A0A139SUJ4</accession>
<dbReference type="Proteomes" id="UP000072660">
    <property type="component" value="Unassembled WGS sequence"/>
</dbReference>
<dbReference type="RefSeq" id="WP_068389870.1">
    <property type="nucleotide sequence ID" value="NZ_LSZO01000145.1"/>
</dbReference>
<organism evidence="1 2">
    <name type="scientific">Ventosimonas gracilis</name>
    <dbReference type="NCBI Taxonomy" id="1680762"/>
    <lineage>
        <taxon>Bacteria</taxon>
        <taxon>Pseudomonadati</taxon>
        <taxon>Pseudomonadota</taxon>
        <taxon>Gammaproteobacteria</taxon>
        <taxon>Pseudomonadales</taxon>
        <taxon>Ventosimonadaceae</taxon>
        <taxon>Ventosimonas</taxon>
    </lineage>
</organism>
<protein>
    <submittedName>
        <fullName evidence="1">Uncharacterized protein</fullName>
    </submittedName>
</protein>
<gene>
    <name evidence="1" type="ORF">AXE65_02045</name>
</gene>
<reference evidence="1 2" key="1">
    <citation type="submission" date="2016-02" db="EMBL/GenBank/DDBJ databases">
        <authorList>
            <person name="Wen L."/>
            <person name="He K."/>
            <person name="Yang H."/>
        </authorList>
    </citation>
    <scope>NUCLEOTIDE SEQUENCE [LARGE SCALE GENOMIC DNA]</scope>
    <source>
        <strain evidence="1 2">CV58</strain>
    </source>
</reference>
<evidence type="ECO:0000313" key="2">
    <source>
        <dbReference type="Proteomes" id="UP000072660"/>
    </source>
</evidence>